<organism evidence="2 3">
    <name type="scientific">Ataeniobius toweri</name>
    <dbReference type="NCBI Taxonomy" id="208326"/>
    <lineage>
        <taxon>Eukaryota</taxon>
        <taxon>Metazoa</taxon>
        <taxon>Chordata</taxon>
        <taxon>Craniata</taxon>
        <taxon>Vertebrata</taxon>
        <taxon>Euteleostomi</taxon>
        <taxon>Actinopterygii</taxon>
        <taxon>Neopterygii</taxon>
        <taxon>Teleostei</taxon>
        <taxon>Neoteleostei</taxon>
        <taxon>Acanthomorphata</taxon>
        <taxon>Ovalentaria</taxon>
        <taxon>Atherinomorphae</taxon>
        <taxon>Cyprinodontiformes</taxon>
        <taxon>Goodeidae</taxon>
        <taxon>Ataeniobius</taxon>
    </lineage>
</organism>
<protein>
    <submittedName>
        <fullName evidence="2">Double-stranded RNA-specific editase 1</fullName>
    </submittedName>
</protein>
<evidence type="ECO:0000313" key="2">
    <source>
        <dbReference type="EMBL" id="MED6258270.1"/>
    </source>
</evidence>
<dbReference type="PANTHER" id="PTHR10910:SF58">
    <property type="entry name" value="DOUBLE-STRANDED RNA-SPECIFIC EDITASE 1"/>
    <property type="match status" value="1"/>
</dbReference>
<feature type="domain" description="A to I editase" evidence="1">
    <location>
        <begin position="1"/>
        <end position="164"/>
    </location>
</feature>
<proteinExistence type="predicted"/>
<keyword evidence="3" id="KW-1185">Reference proteome</keyword>
<name>A0ABU7C8T5_9TELE</name>
<dbReference type="Proteomes" id="UP001345963">
    <property type="component" value="Unassembled WGS sequence"/>
</dbReference>
<evidence type="ECO:0000313" key="3">
    <source>
        <dbReference type="Proteomes" id="UP001345963"/>
    </source>
</evidence>
<dbReference type="PANTHER" id="PTHR10910">
    <property type="entry name" value="EUKARYOTE SPECIFIC DSRNA BINDING PROTEIN"/>
    <property type="match status" value="1"/>
</dbReference>
<dbReference type="InterPro" id="IPR002466">
    <property type="entry name" value="A_deamin"/>
</dbReference>
<gene>
    <name evidence="2" type="primary">ADARB1_1</name>
    <name evidence="2" type="ORF">ATANTOWER_005073</name>
</gene>
<reference evidence="2 3" key="1">
    <citation type="submission" date="2021-07" db="EMBL/GenBank/DDBJ databases">
        <authorList>
            <person name="Palmer J.M."/>
        </authorList>
    </citation>
    <scope>NUCLEOTIDE SEQUENCE [LARGE SCALE GENOMIC DNA]</scope>
    <source>
        <strain evidence="2 3">AT_MEX2019</strain>
        <tissue evidence="2">Muscle</tissue>
    </source>
</reference>
<sequence length="168" mass="18990">MTYFTQPIYFSSIILGSLYHADHLSRAMYQRLTEIEVLPPSYTLNKPLLSGISNTEARQPGKAPSFSVNWTVGDQGLEVINGNTGKDDLGRPSRLCKHALYTRWMDLHSKLSSTLLIQTVQPRSYHEAKQAAVEYHLAKQALFRVFHKAGLGAWVKKPVEQDQFSLNN</sequence>
<dbReference type="EMBL" id="JAHUTI010080233">
    <property type="protein sequence ID" value="MED6258270.1"/>
    <property type="molecule type" value="Genomic_DNA"/>
</dbReference>
<evidence type="ECO:0000259" key="1">
    <source>
        <dbReference type="PROSITE" id="PS50141"/>
    </source>
</evidence>
<dbReference type="SMART" id="SM00552">
    <property type="entry name" value="ADEAMc"/>
    <property type="match status" value="1"/>
</dbReference>
<dbReference type="Pfam" id="PF02137">
    <property type="entry name" value="A_deamin"/>
    <property type="match status" value="1"/>
</dbReference>
<dbReference type="PROSITE" id="PS50141">
    <property type="entry name" value="A_DEAMIN_EDITASE"/>
    <property type="match status" value="1"/>
</dbReference>
<comment type="caution">
    <text evidence="2">The sequence shown here is derived from an EMBL/GenBank/DDBJ whole genome shotgun (WGS) entry which is preliminary data.</text>
</comment>
<accession>A0ABU7C8T5</accession>